<feature type="domain" description="Coatomer beta subunit C-terminal" evidence="13">
    <location>
        <begin position="626"/>
        <end position="745"/>
    </location>
</feature>
<evidence type="ECO:0000313" key="15">
    <source>
        <dbReference type="EMBL" id="GIQ82295.1"/>
    </source>
</evidence>
<evidence type="ECO:0000256" key="7">
    <source>
        <dbReference type="ARBA" id="ARBA00022927"/>
    </source>
</evidence>
<comment type="subcellular location">
    <subcellularLocation>
        <location evidence="2">Cytoplasmic vesicle</location>
        <location evidence="2">COPI-coated vesicle membrane</location>
        <topology evidence="2">Peripheral membrane protein</topology>
        <orientation evidence="2">Cytoplasmic side</orientation>
    </subcellularLocation>
    <subcellularLocation>
        <location evidence="1">Golgi apparatus membrane</location>
        <topology evidence="1">Peripheral membrane protein</topology>
        <orientation evidence="1">Cytoplasmic side</orientation>
    </subcellularLocation>
</comment>
<keyword evidence="9" id="KW-0472">Membrane</keyword>
<dbReference type="PANTHER" id="PTHR10635">
    <property type="entry name" value="COATOMER SUBUNIT BETA"/>
    <property type="match status" value="1"/>
</dbReference>
<feature type="non-terminal residue" evidence="15">
    <location>
        <position position="1274"/>
    </location>
</feature>
<name>A0A9K3CTU5_9EUKA</name>
<dbReference type="SUPFAM" id="SSF48371">
    <property type="entry name" value="ARM repeat"/>
    <property type="match status" value="1"/>
</dbReference>
<comment type="caution">
    <text evidence="15">The sequence shown here is derived from an EMBL/GenBank/DDBJ whole genome shotgun (WGS) entry which is preliminary data.</text>
</comment>
<keyword evidence="16" id="KW-1185">Reference proteome</keyword>
<accession>A0A9K3CTU5</accession>
<evidence type="ECO:0000256" key="11">
    <source>
        <dbReference type="SAM" id="MobiDB-lite"/>
    </source>
</evidence>
<reference evidence="15 16" key="1">
    <citation type="journal article" date="2018" name="PLoS ONE">
        <title>The draft genome of Kipferlia bialata reveals reductive genome evolution in fornicate parasites.</title>
        <authorList>
            <person name="Tanifuji G."/>
            <person name="Takabayashi S."/>
            <person name="Kume K."/>
            <person name="Takagi M."/>
            <person name="Nakayama T."/>
            <person name="Kamikawa R."/>
            <person name="Inagaki Y."/>
            <person name="Hashimoto T."/>
        </authorList>
    </citation>
    <scope>NUCLEOTIDE SEQUENCE [LARGE SCALE GENOMIC DNA]</scope>
    <source>
        <strain evidence="15">NY0173</strain>
    </source>
</reference>
<dbReference type="Proteomes" id="UP000265618">
    <property type="component" value="Unassembled WGS sequence"/>
</dbReference>
<dbReference type="InterPro" id="IPR029446">
    <property type="entry name" value="COPB1_appendage_platform_dom"/>
</dbReference>
<sequence>NVSPSHDKQLKRIAHLFWPLLDYYAEDGSLKQETILIVNSIRKDLQSTNEYLVADTLRALSDFPAKELLAHFTDVLPHSLTHQDLVVREAACALLRSVYTRFPTLLPEAPALVAEVLDTETASSVFAVGLDMLCATKPRLAVKTLTNVVTAELLEQKRSDLVFVSAYVRSVLALFQRGALKGHMRSVHVNRLMEIVLDDEGSIKPGLAASLLLPTAQVLLHSSLSDSTNETAVALCLHLLVNPSISPPIAHVALDTLVAACTDNPRLVSLESVSELYAAPRPSEVAEGVLDLLMRSVTHGGSNNGTVRIQDVFSVVMVGLQSQRVKGPFLSALLSLLPLMPACSTLTSAIDTISLLALGEDMGVVALAAQCVRVAVLVHMSPGLVGVASRLMCEAKTDTGVREGVALLVDTARDADSTVAAITHLLNAVSYADLMRESACPVPADSLPPVASGMAETASTASTVVGEDGVYRQLTAPVCSTRLGERVRADPFLCSTVADAFAVLLARLSHETKAEGEREGERAKEGGLWRARVILTLATLLKCLQRTNPVDSASLARLRASIARCAAVTPLPWDSSAREAVMAEGQALTAVKADQQTTSSFLTPVTMSILGEAGQGAIGEEEEDEESSEAEQRDTVSLAPADGVDGFDDLDRLSRVVQLTGHSERIYAEAVLTIESFAAHLDVLFVNRSEVTVEDLRLELTTTGGLQSLSKVRAFPLGPLEAKTVRYSVRIRSCEAGVIYGTVFYLTQGRKPMANMTTEVFLDVTEFVVPCTVTPSKFRSLWTILDWEHKMAITTNITSIPAFVQHLADVTHLQLVTPTGTGIYSPRICTLLYDVPHALSGTVAVLVVVTNTLPTELANASISVTFDDEECDRFTQVTLPPCVHPSPPGKHPVWSTRFERHKVPAGQHTLSVRFSGMRASVVRHLSLTCSDPVSVTRRGKRSSAGEETDTLIVTSHLRTPATYTIHPDITGTLPPPTGPSRQDPLEAACQRIMARARAGTEKKSGQDPTNSAACPSDTHRASLVCDYSSLPPPPLPSVANVIEPLAVHASSSAQLRTPSTVRPQIEVPILSRVNGRPREASDELISITSSFGYKVPIHIPYEEGRDRDTGDDYGLPKVTLTVVPPIDTEEGETSSDGVVRVGDTVTLCLSVSNHTALGTPVTASLRHTQRDRQETHTHTHTEHRDRAAGGSASACPLLVVGQIPFNLGSVAVGETRKYHFSALVRYPGPAVLPYCLDLQWHPSHTVSVRRQASPSSSHTLDLADLLTVYAEAAR</sequence>
<dbReference type="OrthoDB" id="10261439at2759"/>
<dbReference type="GO" id="GO:0000139">
    <property type="term" value="C:Golgi membrane"/>
    <property type="evidence" value="ECO:0007669"/>
    <property type="project" value="UniProtKB-SubCell"/>
</dbReference>
<keyword evidence="6" id="KW-0931">ER-Golgi transport</keyword>
<evidence type="ECO:0000256" key="4">
    <source>
        <dbReference type="ARBA" id="ARBA00022490"/>
    </source>
</evidence>
<keyword evidence="4" id="KW-0963">Cytoplasm</keyword>
<feature type="compositionally biased region" description="Basic and acidic residues" evidence="11">
    <location>
        <begin position="1168"/>
        <end position="1187"/>
    </location>
</feature>
<dbReference type="AlphaFoldDB" id="A0A9K3CTU5"/>
<dbReference type="GO" id="GO:0006886">
    <property type="term" value="P:intracellular protein transport"/>
    <property type="evidence" value="ECO:0007669"/>
    <property type="project" value="InterPro"/>
</dbReference>
<feature type="domain" description="Coatomer beta subunit appendage platform" evidence="14">
    <location>
        <begin position="757"/>
        <end position="819"/>
    </location>
</feature>
<evidence type="ECO:0000313" key="16">
    <source>
        <dbReference type="Proteomes" id="UP000265618"/>
    </source>
</evidence>
<feature type="region of interest" description="Disordered" evidence="11">
    <location>
        <begin position="996"/>
        <end position="1017"/>
    </location>
</feature>
<dbReference type="InterPro" id="IPR016460">
    <property type="entry name" value="COPB1"/>
</dbReference>
<keyword evidence="5" id="KW-0677">Repeat</keyword>
<protein>
    <submittedName>
        <fullName evidence="15">Coatomer beta subunit</fullName>
    </submittedName>
</protein>
<feature type="compositionally biased region" description="Acidic residues" evidence="11">
    <location>
        <begin position="619"/>
        <end position="629"/>
    </location>
</feature>
<evidence type="ECO:0000259" key="13">
    <source>
        <dbReference type="Pfam" id="PF07718"/>
    </source>
</evidence>
<keyword evidence="3" id="KW-0813">Transport</keyword>
<proteinExistence type="predicted"/>
<feature type="region of interest" description="Disordered" evidence="11">
    <location>
        <begin position="964"/>
        <end position="983"/>
    </location>
</feature>
<evidence type="ECO:0000256" key="2">
    <source>
        <dbReference type="ARBA" id="ARBA00004347"/>
    </source>
</evidence>
<organism evidence="15 16">
    <name type="scientific">Kipferlia bialata</name>
    <dbReference type="NCBI Taxonomy" id="797122"/>
    <lineage>
        <taxon>Eukaryota</taxon>
        <taxon>Metamonada</taxon>
        <taxon>Carpediemonas-like organisms</taxon>
        <taxon>Kipferlia</taxon>
    </lineage>
</organism>
<evidence type="ECO:0000256" key="9">
    <source>
        <dbReference type="ARBA" id="ARBA00023136"/>
    </source>
</evidence>
<evidence type="ECO:0000256" key="8">
    <source>
        <dbReference type="ARBA" id="ARBA00023034"/>
    </source>
</evidence>
<keyword evidence="8" id="KW-0333">Golgi apparatus</keyword>
<gene>
    <name evidence="15" type="ORF">KIPB_003405</name>
</gene>
<dbReference type="GO" id="GO:0006891">
    <property type="term" value="P:intra-Golgi vesicle-mediated transport"/>
    <property type="evidence" value="ECO:0007669"/>
    <property type="project" value="TreeGrafter"/>
</dbReference>
<dbReference type="PANTHER" id="PTHR10635:SF0">
    <property type="entry name" value="COATOMER SUBUNIT BETA"/>
    <property type="match status" value="1"/>
</dbReference>
<dbReference type="Pfam" id="PF01602">
    <property type="entry name" value="Adaptin_N"/>
    <property type="match status" value="1"/>
</dbReference>
<keyword evidence="7" id="KW-0653">Protein transport</keyword>
<dbReference type="InterPro" id="IPR016024">
    <property type="entry name" value="ARM-type_fold"/>
</dbReference>
<evidence type="ECO:0000256" key="10">
    <source>
        <dbReference type="ARBA" id="ARBA00023329"/>
    </source>
</evidence>
<evidence type="ECO:0000256" key="5">
    <source>
        <dbReference type="ARBA" id="ARBA00022737"/>
    </source>
</evidence>
<evidence type="ECO:0000256" key="3">
    <source>
        <dbReference type="ARBA" id="ARBA00022448"/>
    </source>
</evidence>
<dbReference type="InterPro" id="IPR011710">
    <property type="entry name" value="Coatomer_bsu_C"/>
</dbReference>
<dbReference type="GO" id="GO:0005198">
    <property type="term" value="F:structural molecule activity"/>
    <property type="evidence" value="ECO:0007669"/>
    <property type="project" value="InterPro"/>
</dbReference>
<evidence type="ECO:0000259" key="12">
    <source>
        <dbReference type="Pfam" id="PF01602"/>
    </source>
</evidence>
<evidence type="ECO:0000259" key="14">
    <source>
        <dbReference type="Pfam" id="PF14806"/>
    </source>
</evidence>
<evidence type="ECO:0000256" key="1">
    <source>
        <dbReference type="ARBA" id="ARBA00004255"/>
    </source>
</evidence>
<dbReference type="EMBL" id="BDIP01000649">
    <property type="protein sequence ID" value="GIQ82295.1"/>
    <property type="molecule type" value="Genomic_DNA"/>
</dbReference>
<dbReference type="Pfam" id="PF07718">
    <property type="entry name" value="Coatamer_beta_C"/>
    <property type="match status" value="1"/>
</dbReference>
<keyword evidence="10" id="KW-0968">Cytoplasmic vesicle</keyword>
<evidence type="ECO:0000256" key="6">
    <source>
        <dbReference type="ARBA" id="ARBA00022892"/>
    </source>
</evidence>
<feature type="region of interest" description="Disordered" evidence="11">
    <location>
        <begin position="1166"/>
        <end position="1189"/>
    </location>
</feature>
<dbReference type="Pfam" id="PF14806">
    <property type="entry name" value="Coatomer_b_Cpla"/>
    <property type="match status" value="1"/>
</dbReference>
<dbReference type="Gene3D" id="1.25.10.10">
    <property type="entry name" value="Leucine-rich Repeat Variant"/>
    <property type="match status" value="1"/>
</dbReference>
<dbReference type="InterPro" id="IPR002553">
    <property type="entry name" value="Clathrin/coatomer_adapt-like_N"/>
</dbReference>
<feature type="region of interest" description="Disordered" evidence="11">
    <location>
        <begin position="616"/>
        <end position="635"/>
    </location>
</feature>
<feature type="domain" description="Clathrin/coatomer adaptor adaptin-like N-terminal" evidence="12">
    <location>
        <begin position="3"/>
        <end position="297"/>
    </location>
</feature>
<dbReference type="GO" id="GO:0030126">
    <property type="term" value="C:COPI vesicle coat"/>
    <property type="evidence" value="ECO:0007669"/>
    <property type="project" value="InterPro"/>
</dbReference>
<dbReference type="GO" id="GO:0006888">
    <property type="term" value="P:endoplasmic reticulum to Golgi vesicle-mediated transport"/>
    <property type="evidence" value="ECO:0007669"/>
    <property type="project" value="TreeGrafter"/>
</dbReference>
<dbReference type="InterPro" id="IPR011989">
    <property type="entry name" value="ARM-like"/>
</dbReference>